<dbReference type="GO" id="GO:0016740">
    <property type="term" value="F:transferase activity"/>
    <property type="evidence" value="ECO:0007669"/>
    <property type="project" value="UniProtKB-KW"/>
</dbReference>
<protein>
    <submittedName>
        <fullName evidence="3">Glycosyl transferase family protein</fullName>
    </submittedName>
</protein>
<keyword evidence="4" id="KW-1185">Reference proteome</keyword>
<dbReference type="PANTHER" id="PTHR43685">
    <property type="entry name" value="GLYCOSYLTRANSFERASE"/>
    <property type="match status" value="1"/>
</dbReference>
<reference evidence="3 4" key="1">
    <citation type="journal article" date="2012" name="J. Bacteriol.">
        <title>Complete Genome Sequence of Mycobacterium vaccae Type Strain ATCC 25954.</title>
        <authorList>
            <person name="Ho Y.S."/>
            <person name="Adroub S.A."/>
            <person name="Abadi M."/>
            <person name="Al Alwan B."/>
            <person name="Alkhateeb R."/>
            <person name="Gao G."/>
            <person name="Ragab A."/>
            <person name="Ali S."/>
            <person name="van Soolingen D."/>
            <person name="Bitter W."/>
            <person name="Pain A."/>
            <person name="Abdallah A.M."/>
        </authorList>
    </citation>
    <scope>NUCLEOTIDE SEQUENCE [LARGE SCALE GENOMIC DNA]</scope>
    <source>
        <strain evidence="3 4">ATCC 25954</strain>
    </source>
</reference>
<organism evidence="3 4">
    <name type="scientific">Mycolicibacterium vaccae ATCC 25954</name>
    <dbReference type="NCBI Taxonomy" id="1194972"/>
    <lineage>
        <taxon>Bacteria</taxon>
        <taxon>Bacillati</taxon>
        <taxon>Actinomycetota</taxon>
        <taxon>Actinomycetes</taxon>
        <taxon>Mycobacteriales</taxon>
        <taxon>Mycobacteriaceae</taxon>
        <taxon>Mycolicibacterium</taxon>
    </lineage>
</organism>
<dbReference type="Pfam" id="PF00535">
    <property type="entry name" value="Glycos_transf_2"/>
    <property type="match status" value="1"/>
</dbReference>
<comment type="caution">
    <text evidence="3">The sequence shown here is derived from an EMBL/GenBank/DDBJ whole genome shotgun (WGS) entry which is preliminary data.</text>
</comment>
<keyword evidence="1" id="KW-1133">Transmembrane helix</keyword>
<accession>K0UA37</accession>
<evidence type="ECO:0000313" key="4">
    <source>
        <dbReference type="Proteomes" id="UP000006072"/>
    </source>
</evidence>
<evidence type="ECO:0000259" key="2">
    <source>
        <dbReference type="Pfam" id="PF00535"/>
    </source>
</evidence>
<proteinExistence type="predicted"/>
<dbReference type="CDD" id="cd00761">
    <property type="entry name" value="Glyco_tranf_GTA_type"/>
    <property type="match status" value="1"/>
</dbReference>
<keyword evidence="1" id="KW-0472">Membrane</keyword>
<dbReference type="GO" id="GO:0044010">
    <property type="term" value="P:single-species biofilm formation"/>
    <property type="evidence" value="ECO:0007669"/>
    <property type="project" value="TreeGrafter"/>
</dbReference>
<dbReference type="eggNOG" id="COG1216">
    <property type="taxonomic scope" value="Bacteria"/>
</dbReference>
<dbReference type="AlphaFoldDB" id="K0UA37"/>
<dbReference type="HOGENOM" id="CLU_025996_19_2_11"/>
<gene>
    <name evidence="3" type="ORF">MVAC_29668</name>
</gene>
<evidence type="ECO:0000313" key="3">
    <source>
        <dbReference type="EMBL" id="EJZ04242.1"/>
    </source>
</evidence>
<name>K0UA37_MYCVA</name>
<dbReference type="Proteomes" id="UP000006072">
    <property type="component" value="Unassembled WGS sequence"/>
</dbReference>
<keyword evidence="3" id="KW-0808">Transferase</keyword>
<dbReference type="PATRIC" id="fig|1194972.3.peg.5868"/>
<sequence>MVAVTAHPLPLEDTEPVAIPVSVVICCYSSARRQMLGEAVSAVLRQLGSDDELILVVDGNEVLQRDLQDAYGASVTLLPNRFRRGLAGARNTGLQAASGEVVVFLDDDAVLHPDALGDARSAFTDSTVTALGGAVHPSWHAGRRPAWFPPEFGWVVGCDYRGLPPDGAAIRNPIGAAMAVRRSELAGIGGFCDELGRVGSLPAGCEETMMGIELARRDPGARIIRRTGFAVSHAVPADRTTLSYFASRCFHEGRSKATLARLCGSGPALRSERAYTTRTLPSGMWRARRYPARVVALAFGLLSTTAGYLTGLAIAMLRRQGAR</sequence>
<dbReference type="InterPro" id="IPR050834">
    <property type="entry name" value="Glycosyltransf_2"/>
</dbReference>
<dbReference type="InterPro" id="IPR001173">
    <property type="entry name" value="Glyco_trans_2-like"/>
</dbReference>
<evidence type="ECO:0000256" key="1">
    <source>
        <dbReference type="SAM" id="Phobius"/>
    </source>
</evidence>
<keyword evidence="1" id="KW-0812">Transmembrane</keyword>
<dbReference type="PANTHER" id="PTHR43685:SF2">
    <property type="entry name" value="GLYCOSYLTRANSFERASE 2-LIKE DOMAIN-CONTAINING PROTEIN"/>
    <property type="match status" value="1"/>
</dbReference>
<dbReference type="SUPFAM" id="SSF53448">
    <property type="entry name" value="Nucleotide-diphospho-sugar transferases"/>
    <property type="match status" value="1"/>
</dbReference>
<dbReference type="EMBL" id="ALQA01000134">
    <property type="protein sequence ID" value="EJZ04242.1"/>
    <property type="molecule type" value="Genomic_DNA"/>
</dbReference>
<dbReference type="InterPro" id="IPR029044">
    <property type="entry name" value="Nucleotide-diphossugar_trans"/>
</dbReference>
<dbReference type="Gene3D" id="3.90.550.10">
    <property type="entry name" value="Spore Coat Polysaccharide Biosynthesis Protein SpsA, Chain A"/>
    <property type="match status" value="1"/>
</dbReference>
<feature type="domain" description="Glycosyltransferase 2-like" evidence="2">
    <location>
        <begin position="22"/>
        <end position="139"/>
    </location>
</feature>
<feature type="transmembrane region" description="Helical" evidence="1">
    <location>
        <begin position="294"/>
        <end position="317"/>
    </location>
</feature>